<dbReference type="EMBL" id="JH611156">
    <property type="protein sequence ID" value="EJP71676.1"/>
    <property type="molecule type" value="Genomic_DNA"/>
</dbReference>
<dbReference type="HOGENOM" id="CLU_008681_0_4_6"/>
<proteinExistence type="predicted"/>
<dbReference type="InterPro" id="IPR005654">
    <property type="entry name" value="ATPase_AFG1-like"/>
</dbReference>
<name>J5KDC1_9GAMM</name>
<evidence type="ECO:0000256" key="2">
    <source>
        <dbReference type="ARBA" id="ARBA00022840"/>
    </source>
</evidence>
<dbReference type="NCBIfam" id="NF040713">
    <property type="entry name" value="ZapE"/>
    <property type="match status" value="1"/>
</dbReference>
<dbReference type="PANTHER" id="PTHR12169:SF6">
    <property type="entry name" value="AFG1-LIKE ATPASE"/>
    <property type="match status" value="1"/>
</dbReference>
<dbReference type="GO" id="GO:0016887">
    <property type="term" value="F:ATP hydrolysis activity"/>
    <property type="evidence" value="ECO:0007669"/>
    <property type="project" value="InterPro"/>
</dbReference>
<keyword evidence="1" id="KW-0547">Nucleotide-binding</keyword>
<dbReference type="GO" id="GO:0005524">
    <property type="term" value="F:ATP binding"/>
    <property type="evidence" value="ECO:0007669"/>
    <property type="project" value="UniProtKB-KW"/>
</dbReference>
<protein>
    <submittedName>
        <fullName evidence="3">ATPase</fullName>
    </submittedName>
</protein>
<evidence type="ECO:0000313" key="4">
    <source>
        <dbReference type="Proteomes" id="UP000010305"/>
    </source>
</evidence>
<dbReference type="STRING" id="1123866.NT01SARS_0151"/>
<organism evidence="3 4">
    <name type="scientific">SAR86 cluster bacterium SAR86A</name>
    <dbReference type="NCBI Taxonomy" id="1123866"/>
    <lineage>
        <taxon>Bacteria</taxon>
        <taxon>Pseudomonadati</taxon>
        <taxon>Pseudomonadota</taxon>
        <taxon>Gammaproteobacteria</taxon>
        <taxon>SAR86 cluster</taxon>
    </lineage>
</organism>
<reference evidence="3 4" key="1">
    <citation type="journal article" date="2012" name="ISME J.">
        <title>Genomic insights to SAR86, an abundant and uncultivated marine bacterial lineage.</title>
        <authorList>
            <person name="Dupont C.L."/>
            <person name="Rusch D.B."/>
            <person name="Yooseph S."/>
            <person name="Lombardo M.J."/>
            <person name="Richter R.A."/>
            <person name="Valas R."/>
            <person name="Novotny M."/>
            <person name="Yee-Greenbaum J."/>
            <person name="Selengut J.D."/>
            <person name="Haft D.H."/>
            <person name="Halpern A.L."/>
            <person name="Lasken R.S."/>
            <person name="Nealson K."/>
            <person name="Friedman R."/>
            <person name="Venter J.C."/>
        </authorList>
    </citation>
    <scope>NUCLEOTIDE SEQUENCE [LARGE SCALE GENOMIC DNA]</scope>
</reference>
<keyword evidence="2" id="KW-0067">ATP-binding</keyword>
<evidence type="ECO:0000313" key="3">
    <source>
        <dbReference type="EMBL" id="EJP71676.1"/>
    </source>
</evidence>
<dbReference type="PANTHER" id="PTHR12169">
    <property type="entry name" value="ATPASE N2B"/>
    <property type="match status" value="1"/>
</dbReference>
<dbReference type="Proteomes" id="UP000010305">
    <property type="component" value="Unassembled WGS sequence"/>
</dbReference>
<accession>J5KDC1</accession>
<gene>
    <name evidence="3" type="ORF">NT01SARS_0151</name>
</gene>
<dbReference type="Gene3D" id="3.40.50.300">
    <property type="entry name" value="P-loop containing nucleotide triphosphate hydrolases"/>
    <property type="match status" value="1"/>
</dbReference>
<dbReference type="Pfam" id="PF03969">
    <property type="entry name" value="AFG1_ATPase"/>
    <property type="match status" value="1"/>
</dbReference>
<dbReference type="SUPFAM" id="SSF52540">
    <property type="entry name" value="P-loop containing nucleoside triphosphate hydrolases"/>
    <property type="match status" value="1"/>
</dbReference>
<dbReference type="InterPro" id="IPR027417">
    <property type="entry name" value="P-loop_NTPase"/>
</dbReference>
<dbReference type="GO" id="GO:0005737">
    <property type="term" value="C:cytoplasm"/>
    <property type="evidence" value="ECO:0007669"/>
    <property type="project" value="TreeGrafter"/>
</dbReference>
<dbReference type="AlphaFoldDB" id="J5KDC1"/>
<evidence type="ECO:0000256" key="1">
    <source>
        <dbReference type="ARBA" id="ARBA00022741"/>
    </source>
</evidence>
<sequence>MLNTQNIIDKLKNQGIEADTSQIKLITELVDLNIKKKGFLETYLTKNIKKSGIYIWGDVGRGKTLVSKTYLQSITNKNVKNFHYIDLMKYVHKKLTEYAGKKNPLEIVKNDLCKECELIFIDEFQVEDIADAMIIGNLLLGIINKGLILILTSNAHPNDLYKDGLQRKKFLDAIKILTDKMKVFHLDQGIDYRSLNIINLEIDDKNSSDKEIEKIIKENFESEDFVNTELKINDRNFECKQVVNNMLWIDFNAFFKQPTGSNDYIHICDKFDWIFVSGFIECDDDSADMIRRFISFIDISYKEKTKVKFFFKNLPISKIYNGSKLGVIWDRCESRLSEMNSFNHLD</sequence>